<sequence>MANTCTCDRRYVAPEYTSFANMSTKADVYSLGVLVLETITGTPEFMFPLKYVERKWLDGTLSDIIDPRIDIDSSSITRFFEIGLLCVQKLAKDRPTMEEVVGMLLGSLSHSLPVSKMRARVTGECSNSVDPLIRYINGCNPLRG</sequence>
<protein>
    <submittedName>
        <fullName evidence="1">Uncharacterized protein</fullName>
    </submittedName>
</protein>
<reference evidence="2" key="1">
    <citation type="journal article" date="2022" name="Mol. Ecol. Resour.">
        <title>The genomes of chicory, endive, great burdock and yacon provide insights into Asteraceae palaeo-polyploidization history and plant inulin production.</title>
        <authorList>
            <person name="Fan W."/>
            <person name="Wang S."/>
            <person name="Wang H."/>
            <person name="Wang A."/>
            <person name="Jiang F."/>
            <person name="Liu H."/>
            <person name="Zhao H."/>
            <person name="Xu D."/>
            <person name="Zhang Y."/>
        </authorList>
    </citation>
    <scope>NUCLEOTIDE SEQUENCE [LARGE SCALE GENOMIC DNA]</scope>
    <source>
        <strain evidence="2">cv. Yunnan</strain>
    </source>
</reference>
<dbReference type="Proteomes" id="UP001056120">
    <property type="component" value="Linkage Group LG24"/>
</dbReference>
<organism evidence="1 2">
    <name type="scientific">Smallanthus sonchifolius</name>
    <dbReference type="NCBI Taxonomy" id="185202"/>
    <lineage>
        <taxon>Eukaryota</taxon>
        <taxon>Viridiplantae</taxon>
        <taxon>Streptophyta</taxon>
        <taxon>Embryophyta</taxon>
        <taxon>Tracheophyta</taxon>
        <taxon>Spermatophyta</taxon>
        <taxon>Magnoliopsida</taxon>
        <taxon>eudicotyledons</taxon>
        <taxon>Gunneridae</taxon>
        <taxon>Pentapetalae</taxon>
        <taxon>asterids</taxon>
        <taxon>campanulids</taxon>
        <taxon>Asterales</taxon>
        <taxon>Asteraceae</taxon>
        <taxon>Asteroideae</taxon>
        <taxon>Heliantheae alliance</taxon>
        <taxon>Millerieae</taxon>
        <taxon>Smallanthus</taxon>
    </lineage>
</organism>
<proteinExistence type="predicted"/>
<keyword evidence="2" id="KW-1185">Reference proteome</keyword>
<dbReference type="EMBL" id="CM042041">
    <property type="protein sequence ID" value="KAI3711912.1"/>
    <property type="molecule type" value="Genomic_DNA"/>
</dbReference>
<evidence type="ECO:0000313" key="1">
    <source>
        <dbReference type="EMBL" id="KAI3711912.1"/>
    </source>
</evidence>
<evidence type="ECO:0000313" key="2">
    <source>
        <dbReference type="Proteomes" id="UP001056120"/>
    </source>
</evidence>
<reference evidence="1 2" key="2">
    <citation type="journal article" date="2022" name="Mol. Ecol. Resour.">
        <title>The genomes of chicory, endive, great burdock and yacon provide insights into Asteraceae paleo-polyploidization history and plant inulin production.</title>
        <authorList>
            <person name="Fan W."/>
            <person name="Wang S."/>
            <person name="Wang H."/>
            <person name="Wang A."/>
            <person name="Jiang F."/>
            <person name="Liu H."/>
            <person name="Zhao H."/>
            <person name="Xu D."/>
            <person name="Zhang Y."/>
        </authorList>
    </citation>
    <scope>NUCLEOTIDE SEQUENCE [LARGE SCALE GENOMIC DNA]</scope>
    <source>
        <strain evidence="2">cv. Yunnan</strain>
        <tissue evidence="1">Leaves</tissue>
    </source>
</reference>
<gene>
    <name evidence="1" type="ORF">L1987_70461</name>
</gene>
<accession>A0ACB9APX8</accession>
<comment type="caution">
    <text evidence="1">The sequence shown here is derived from an EMBL/GenBank/DDBJ whole genome shotgun (WGS) entry which is preliminary data.</text>
</comment>
<name>A0ACB9APX8_9ASTR</name>